<dbReference type="PROSITE" id="PS50053">
    <property type="entry name" value="UBIQUITIN_2"/>
    <property type="match status" value="1"/>
</dbReference>
<reference evidence="2" key="1">
    <citation type="journal article" date="2020" name="Stud. Mycol.">
        <title>101 Dothideomycetes genomes: a test case for predicting lifestyles and emergence of pathogens.</title>
        <authorList>
            <person name="Haridas S."/>
            <person name="Albert R."/>
            <person name="Binder M."/>
            <person name="Bloem J."/>
            <person name="Labutti K."/>
            <person name="Salamov A."/>
            <person name="Andreopoulos B."/>
            <person name="Baker S."/>
            <person name="Barry K."/>
            <person name="Bills G."/>
            <person name="Bluhm B."/>
            <person name="Cannon C."/>
            <person name="Castanera R."/>
            <person name="Culley D."/>
            <person name="Daum C."/>
            <person name="Ezra D."/>
            <person name="Gonzalez J."/>
            <person name="Henrissat B."/>
            <person name="Kuo A."/>
            <person name="Liang C."/>
            <person name="Lipzen A."/>
            <person name="Lutzoni F."/>
            <person name="Magnuson J."/>
            <person name="Mondo S."/>
            <person name="Nolan M."/>
            <person name="Ohm R."/>
            <person name="Pangilinan J."/>
            <person name="Park H.-J."/>
            <person name="Ramirez L."/>
            <person name="Alfaro M."/>
            <person name="Sun H."/>
            <person name="Tritt A."/>
            <person name="Yoshinaga Y."/>
            <person name="Zwiers L.-H."/>
            <person name="Turgeon B."/>
            <person name="Goodwin S."/>
            <person name="Spatafora J."/>
            <person name="Crous P."/>
            <person name="Grigoriev I."/>
        </authorList>
    </citation>
    <scope>NUCLEOTIDE SEQUENCE</scope>
    <source>
        <strain evidence="2">CBS 627.86</strain>
    </source>
</reference>
<dbReference type="EMBL" id="ML977328">
    <property type="protein sequence ID" value="KAF2113210.1"/>
    <property type="molecule type" value="Genomic_DNA"/>
</dbReference>
<accession>A0A6A5Z1E2</accession>
<sequence>MSFSVEECRWQELLATNALNSANIALRSAWWRGDSAGIRLAGDCQKISAGKQLEDGRTPSDYNIQKESTLHLVLRLHGGMQIFVKVTWCSVSVATSKILPFIGDSIRHTLAEVCKTLEQLWHGGIPLRRRRSPGHAPSPKGCRRYGDYAVISSMDNVHERLTANFESIWISFGVVGSKGAHDYVPYLVKTPRLGGFGGDIDEVTEPTDYVSNTDSNIKSIQNFPLTTFLIPSLPLAETQGCEYSCRWPGKHEWTP</sequence>
<protein>
    <recommendedName>
        <fullName evidence="1">Ubiquitin-like domain-containing protein</fullName>
    </recommendedName>
</protein>
<proteinExistence type="predicted"/>
<dbReference type="PANTHER" id="PTHR10666">
    <property type="entry name" value="UBIQUITIN"/>
    <property type="match status" value="1"/>
</dbReference>
<dbReference type="Gene3D" id="3.10.20.90">
    <property type="entry name" value="Phosphatidylinositol 3-kinase Catalytic Subunit, Chain A, domain 1"/>
    <property type="match status" value="1"/>
</dbReference>
<name>A0A6A5Z1E2_9PLEO</name>
<keyword evidence="3" id="KW-1185">Reference proteome</keyword>
<dbReference type="InterPro" id="IPR000626">
    <property type="entry name" value="Ubiquitin-like_dom"/>
</dbReference>
<evidence type="ECO:0000313" key="3">
    <source>
        <dbReference type="Proteomes" id="UP000799770"/>
    </source>
</evidence>
<gene>
    <name evidence="2" type="ORF">BDV96DRAFT_648181</name>
</gene>
<dbReference type="InterPro" id="IPR029071">
    <property type="entry name" value="Ubiquitin-like_domsf"/>
</dbReference>
<dbReference type="InterPro" id="IPR050158">
    <property type="entry name" value="Ubiquitin_ubiquitin-like"/>
</dbReference>
<organism evidence="2 3">
    <name type="scientific">Lophiotrema nucula</name>
    <dbReference type="NCBI Taxonomy" id="690887"/>
    <lineage>
        <taxon>Eukaryota</taxon>
        <taxon>Fungi</taxon>
        <taxon>Dikarya</taxon>
        <taxon>Ascomycota</taxon>
        <taxon>Pezizomycotina</taxon>
        <taxon>Dothideomycetes</taxon>
        <taxon>Pleosporomycetidae</taxon>
        <taxon>Pleosporales</taxon>
        <taxon>Lophiotremataceae</taxon>
        <taxon>Lophiotrema</taxon>
    </lineage>
</organism>
<dbReference type="Pfam" id="PF00240">
    <property type="entry name" value="ubiquitin"/>
    <property type="match status" value="1"/>
</dbReference>
<dbReference type="AlphaFoldDB" id="A0A6A5Z1E2"/>
<evidence type="ECO:0000259" key="1">
    <source>
        <dbReference type="PROSITE" id="PS50053"/>
    </source>
</evidence>
<dbReference type="SUPFAM" id="SSF54236">
    <property type="entry name" value="Ubiquitin-like"/>
    <property type="match status" value="1"/>
</dbReference>
<dbReference type="OrthoDB" id="428577at2759"/>
<dbReference type="Proteomes" id="UP000799770">
    <property type="component" value="Unassembled WGS sequence"/>
</dbReference>
<feature type="domain" description="Ubiquitin-like" evidence="1">
    <location>
        <begin position="47"/>
        <end position="79"/>
    </location>
</feature>
<evidence type="ECO:0000313" key="2">
    <source>
        <dbReference type="EMBL" id="KAF2113210.1"/>
    </source>
</evidence>